<keyword evidence="4" id="KW-0378">Hydrolase</keyword>
<comment type="similarity">
    <text evidence="2">Belongs to the Ntn-hydrolase family.</text>
</comment>
<proteinExistence type="inferred from homology"/>
<dbReference type="PANTHER" id="PTHR10188:SF41">
    <property type="entry name" value="ISOASPARTYL PEPTIDASE_L-ASPARAGINASE"/>
    <property type="match status" value="1"/>
</dbReference>
<accession>A0ABN7A695</accession>
<evidence type="ECO:0000256" key="3">
    <source>
        <dbReference type="ARBA" id="ARBA00022670"/>
    </source>
</evidence>
<evidence type="ECO:0000256" key="4">
    <source>
        <dbReference type="ARBA" id="ARBA00022801"/>
    </source>
</evidence>
<comment type="catalytic activity">
    <reaction evidence="1">
        <text>Cleavage of a beta-linked Asp residue from the N-terminus of a polypeptide.</text>
        <dbReference type="EC" id="3.4.19.5"/>
    </reaction>
</comment>
<dbReference type="Pfam" id="PF01112">
    <property type="entry name" value="Asparaginase_2"/>
    <property type="match status" value="1"/>
</dbReference>
<dbReference type="InterPro" id="IPR029055">
    <property type="entry name" value="Ntn_hydrolases_N"/>
</dbReference>
<evidence type="ECO:0000256" key="5">
    <source>
        <dbReference type="ARBA" id="ARBA00022813"/>
    </source>
</evidence>
<dbReference type="Proteomes" id="UP001307889">
    <property type="component" value="Chromosome 1"/>
</dbReference>
<dbReference type="EMBL" id="AP028909">
    <property type="protein sequence ID" value="BES87701.1"/>
    <property type="molecule type" value="Genomic_DNA"/>
</dbReference>
<sequence>MLASFRFLQPSLTGNPWLLRLQSLATPLLFLLLPFPSRSFASSEMGKLTPLILVHGGAGDIPDSGVSEKIDGVKKAVVAGHKVLQKTGCVLDAIEAAIHVMEDLEGFNAGRGSVLTLTGEVEMEASITEGKDLNAGAVTLAKNIRHPISLARMVMERTPHTFLGGAGLEDFIKRMDVPRVEDDWLVTDRAKFALQKFIEKGGDPTMMEIGKRPGDVGTVGAVAVDACGHVASGTSTGGITGKYKGRIGDTPILGCGGYSDDEVGAVSTTGFGEQIMRFNLAGRILNHMANGKTAQEATELGCKGMTERVGRSAGAITVSNKGDIGVSFTSHRMAWAYIKDGHIHYGINQGDHNSELLENVL</sequence>
<evidence type="ECO:0000256" key="6">
    <source>
        <dbReference type="ARBA" id="ARBA00049366"/>
    </source>
</evidence>
<dbReference type="PANTHER" id="PTHR10188">
    <property type="entry name" value="L-ASPARAGINASE"/>
    <property type="match status" value="1"/>
</dbReference>
<reference evidence="7 8" key="1">
    <citation type="submission" date="2023-09" db="EMBL/GenBank/DDBJ databases">
        <title>Nesidiocoris tenuis whole genome shotgun sequence.</title>
        <authorList>
            <person name="Shibata T."/>
            <person name="Shimoda M."/>
            <person name="Kobayashi T."/>
            <person name="Uehara T."/>
        </authorList>
    </citation>
    <scope>NUCLEOTIDE SEQUENCE [LARGE SCALE GENOMIC DNA]</scope>
    <source>
        <strain evidence="7 8">Japan</strain>
    </source>
</reference>
<dbReference type="CDD" id="cd04702">
    <property type="entry name" value="ASRGL1_like"/>
    <property type="match status" value="1"/>
</dbReference>
<dbReference type="InterPro" id="IPR033844">
    <property type="entry name" value="ASRGL1_meta"/>
</dbReference>
<dbReference type="SUPFAM" id="SSF56235">
    <property type="entry name" value="N-terminal nucleophile aminohydrolases (Ntn hydrolases)"/>
    <property type="match status" value="1"/>
</dbReference>
<dbReference type="InterPro" id="IPR000246">
    <property type="entry name" value="Peptidase_T2"/>
</dbReference>
<keyword evidence="5" id="KW-0068">Autocatalytic cleavage</keyword>
<evidence type="ECO:0000313" key="7">
    <source>
        <dbReference type="EMBL" id="BES87701.1"/>
    </source>
</evidence>
<keyword evidence="3" id="KW-0645">Protease</keyword>
<comment type="catalytic activity">
    <reaction evidence="6">
        <text>L-asparagine + H2O = L-aspartate + NH4(+)</text>
        <dbReference type="Rhea" id="RHEA:21016"/>
        <dbReference type="ChEBI" id="CHEBI:15377"/>
        <dbReference type="ChEBI" id="CHEBI:28938"/>
        <dbReference type="ChEBI" id="CHEBI:29991"/>
        <dbReference type="ChEBI" id="CHEBI:58048"/>
        <dbReference type="EC" id="3.5.1.1"/>
    </reaction>
</comment>
<gene>
    <name evidence="7" type="ORF">NTJ_00506</name>
</gene>
<evidence type="ECO:0000256" key="1">
    <source>
        <dbReference type="ARBA" id="ARBA00000306"/>
    </source>
</evidence>
<keyword evidence="8" id="KW-1185">Reference proteome</keyword>
<protein>
    <submittedName>
        <fullName evidence="7">Beta-aspartyl-peptidase (Threonine type)</fullName>
    </submittedName>
</protein>
<organism evidence="7 8">
    <name type="scientific">Nesidiocoris tenuis</name>
    <dbReference type="NCBI Taxonomy" id="355587"/>
    <lineage>
        <taxon>Eukaryota</taxon>
        <taxon>Metazoa</taxon>
        <taxon>Ecdysozoa</taxon>
        <taxon>Arthropoda</taxon>
        <taxon>Hexapoda</taxon>
        <taxon>Insecta</taxon>
        <taxon>Pterygota</taxon>
        <taxon>Neoptera</taxon>
        <taxon>Paraneoptera</taxon>
        <taxon>Hemiptera</taxon>
        <taxon>Heteroptera</taxon>
        <taxon>Panheteroptera</taxon>
        <taxon>Cimicomorpha</taxon>
        <taxon>Miridae</taxon>
        <taxon>Dicyphina</taxon>
        <taxon>Nesidiocoris</taxon>
    </lineage>
</organism>
<evidence type="ECO:0000313" key="8">
    <source>
        <dbReference type="Proteomes" id="UP001307889"/>
    </source>
</evidence>
<evidence type="ECO:0000256" key="2">
    <source>
        <dbReference type="ARBA" id="ARBA00010872"/>
    </source>
</evidence>
<name>A0ABN7A695_9HEMI</name>
<dbReference type="Gene3D" id="3.60.20.30">
    <property type="entry name" value="(Glycosyl)asparaginase"/>
    <property type="match status" value="1"/>
</dbReference>